<gene>
    <name evidence="1" type="ORF">JOC94_003884</name>
</gene>
<sequence length="80" mass="9164">MWIQKNAPSEMLLFYLLKKKMYVYGILEEEGVEADFKDLLTPYLKGMMKAQEGLDLFSCIYVGCKKVKMNEEGAEGDNGQ</sequence>
<accession>A0ABS2RB28</accession>
<protein>
    <submittedName>
        <fullName evidence="1">Uncharacterized protein</fullName>
    </submittedName>
</protein>
<reference evidence="1 2" key="1">
    <citation type="submission" date="2021-01" db="EMBL/GenBank/DDBJ databases">
        <title>Genomic Encyclopedia of Type Strains, Phase IV (KMG-IV): sequencing the most valuable type-strain genomes for metagenomic binning, comparative biology and taxonomic classification.</title>
        <authorList>
            <person name="Goeker M."/>
        </authorList>
    </citation>
    <scope>NUCLEOTIDE SEQUENCE [LARGE SCALE GENOMIC DNA]</scope>
    <source>
        <strain evidence="1 2">DSM 105453</strain>
    </source>
</reference>
<evidence type="ECO:0000313" key="1">
    <source>
        <dbReference type="EMBL" id="MBM7716860.1"/>
    </source>
</evidence>
<comment type="caution">
    <text evidence="1">The sequence shown here is derived from an EMBL/GenBank/DDBJ whole genome shotgun (WGS) entry which is preliminary data.</text>
</comment>
<name>A0ABS2RB28_9BACI</name>
<dbReference type="Proteomes" id="UP000823485">
    <property type="component" value="Unassembled WGS sequence"/>
</dbReference>
<keyword evidence="2" id="KW-1185">Reference proteome</keyword>
<dbReference type="EMBL" id="JAFBFH010000034">
    <property type="protein sequence ID" value="MBM7716860.1"/>
    <property type="molecule type" value="Genomic_DNA"/>
</dbReference>
<proteinExistence type="predicted"/>
<evidence type="ECO:0000313" key="2">
    <source>
        <dbReference type="Proteomes" id="UP000823485"/>
    </source>
</evidence>
<organism evidence="1 2">
    <name type="scientific">Siminovitchia thermophila</name>
    <dbReference type="NCBI Taxonomy" id="1245522"/>
    <lineage>
        <taxon>Bacteria</taxon>
        <taxon>Bacillati</taxon>
        <taxon>Bacillota</taxon>
        <taxon>Bacilli</taxon>
        <taxon>Bacillales</taxon>
        <taxon>Bacillaceae</taxon>
        <taxon>Siminovitchia</taxon>
    </lineage>
</organism>